<gene>
    <name evidence="1" type="ORF">ASJ80_04895</name>
</gene>
<dbReference type="RefSeq" id="WP_069583022.1">
    <property type="nucleotide sequence ID" value="NZ_LMVM01000039.1"/>
</dbReference>
<evidence type="ECO:0008006" key="3">
    <source>
        <dbReference type="Google" id="ProtNLM"/>
    </source>
</evidence>
<dbReference type="OrthoDB" id="101752at2157"/>
<dbReference type="Pfam" id="PF12686">
    <property type="entry name" value="DUF3800"/>
    <property type="match status" value="1"/>
</dbReference>
<protein>
    <recommendedName>
        <fullName evidence="3">DUF3800 domain-containing protein</fullName>
    </recommendedName>
</protein>
<accession>A0A2A2H222</accession>
<name>A0A2A2H222_METBR</name>
<comment type="caution">
    <text evidence="1">The sequence shown here is derived from an EMBL/GenBank/DDBJ whole genome shotgun (WGS) entry which is preliminary data.</text>
</comment>
<evidence type="ECO:0000313" key="1">
    <source>
        <dbReference type="EMBL" id="PAV03336.1"/>
    </source>
</evidence>
<sequence length="206" mass="24100">MKYIYLDESGNLGFKEKSGQYFIVAGLCVPEEKILNRCIKNVRKGLSKKYKKNELKFSNSSDITRRRVLECISRKYISISYLALKKEWIHNYLRDKPSVIHSYLIGQLLSNILYNAEVNKSYVIIDKFLNDRKIGGFNRYMYFKSPVKIEITHVASYGNNGIQAADFVAGAIHRKYRDSNSYFYELIENKMDICLNSRLKIFKNKS</sequence>
<dbReference type="Proteomes" id="UP000217784">
    <property type="component" value="Unassembled WGS sequence"/>
</dbReference>
<proteinExistence type="predicted"/>
<organism evidence="1 2">
    <name type="scientific">Methanobacterium bryantii</name>
    <dbReference type="NCBI Taxonomy" id="2161"/>
    <lineage>
        <taxon>Archaea</taxon>
        <taxon>Methanobacteriati</taxon>
        <taxon>Methanobacteriota</taxon>
        <taxon>Methanomada group</taxon>
        <taxon>Methanobacteria</taxon>
        <taxon>Methanobacteriales</taxon>
        <taxon>Methanobacteriaceae</taxon>
        <taxon>Methanobacterium</taxon>
    </lineage>
</organism>
<dbReference type="InterPro" id="IPR024524">
    <property type="entry name" value="DUF3800"/>
</dbReference>
<dbReference type="EMBL" id="LMVM01000039">
    <property type="protein sequence ID" value="PAV03336.1"/>
    <property type="molecule type" value="Genomic_DNA"/>
</dbReference>
<reference evidence="1 2" key="1">
    <citation type="journal article" date="2017" name="BMC Genomics">
        <title>Genomic analysis of methanogenic archaea reveals a shift towards energy conservation.</title>
        <authorList>
            <person name="Gilmore S.P."/>
            <person name="Henske J.K."/>
            <person name="Sexton J.A."/>
            <person name="Solomon K.V."/>
            <person name="Seppala S."/>
            <person name="Yoo J.I."/>
            <person name="Huyett L.M."/>
            <person name="Pressman A."/>
            <person name="Cogan J.Z."/>
            <person name="Kivenson V."/>
            <person name="Peng X."/>
            <person name="Tan Y."/>
            <person name="Valentine D.L."/>
            <person name="O'Malley M.A."/>
        </authorList>
    </citation>
    <scope>NUCLEOTIDE SEQUENCE [LARGE SCALE GENOMIC DNA]</scope>
    <source>
        <strain evidence="1 2">M.o.H.</strain>
    </source>
</reference>
<evidence type="ECO:0000313" key="2">
    <source>
        <dbReference type="Proteomes" id="UP000217784"/>
    </source>
</evidence>
<keyword evidence="2" id="KW-1185">Reference proteome</keyword>
<dbReference type="AlphaFoldDB" id="A0A2A2H222"/>